<comment type="caution">
    <text evidence="1">The sequence shown here is derived from an EMBL/GenBank/DDBJ whole genome shotgun (WGS) entry which is preliminary data.</text>
</comment>
<dbReference type="AlphaFoldDB" id="X0YPR9"/>
<accession>X0YPR9</accession>
<dbReference type="EMBL" id="BART01002219">
    <property type="protein sequence ID" value="GAG58254.1"/>
    <property type="molecule type" value="Genomic_DNA"/>
</dbReference>
<protein>
    <submittedName>
        <fullName evidence="1">Uncharacterized protein</fullName>
    </submittedName>
</protein>
<organism evidence="1">
    <name type="scientific">marine sediment metagenome</name>
    <dbReference type="NCBI Taxonomy" id="412755"/>
    <lineage>
        <taxon>unclassified sequences</taxon>
        <taxon>metagenomes</taxon>
        <taxon>ecological metagenomes</taxon>
    </lineage>
</organism>
<sequence>LMKKPTIVERDYDYTEQFIGIIHFAVSVGSHNKLFKEIKNVKVKKSYLSLFAHPGNFPDNRLFSNGNSRLHRNL</sequence>
<feature type="non-terminal residue" evidence="1">
    <location>
        <position position="1"/>
    </location>
</feature>
<gene>
    <name evidence="1" type="ORF">S01H4_06959</name>
</gene>
<reference evidence="1" key="1">
    <citation type="journal article" date="2014" name="Front. Microbiol.">
        <title>High frequency of phylogenetically diverse reductive dehalogenase-homologous genes in deep subseafloor sedimentary metagenomes.</title>
        <authorList>
            <person name="Kawai M."/>
            <person name="Futagami T."/>
            <person name="Toyoda A."/>
            <person name="Takaki Y."/>
            <person name="Nishi S."/>
            <person name="Hori S."/>
            <person name="Arai W."/>
            <person name="Tsubouchi T."/>
            <person name="Morono Y."/>
            <person name="Uchiyama I."/>
            <person name="Ito T."/>
            <person name="Fujiyama A."/>
            <person name="Inagaki F."/>
            <person name="Takami H."/>
        </authorList>
    </citation>
    <scope>NUCLEOTIDE SEQUENCE</scope>
    <source>
        <strain evidence="1">Expedition CK06-06</strain>
    </source>
</reference>
<name>X0YPR9_9ZZZZ</name>
<proteinExistence type="predicted"/>
<evidence type="ECO:0000313" key="1">
    <source>
        <dbReference type="EMBL" id="GAG58254.1"/>
    </source>
</evidence>